<comment type="caution">
    <text evidence="2">The sequence shown here is derived from an EMBL/GenBank/DDBJ whole genome shotgun (WGS) entry which is preliminary data.</text>
</comment>
<dbReference type="EMBL" id="PGGS01000079">
    <property type="protein sequence ID" value="PNH09755.1"/>
    <property type="molecule type" value="Genomic_DNA"/>
</dbReference>
<keyword evidence="3" id="KW-1185">Reference proteome</keyword>
<feature type="non-terminal residue" evidence="2">
    <location>
        <position position="318"/>
    </location>
</feature>
<organism evidence="2 3">
    <name type="scientific">Tetrabaena socialis</name>
    <dbReference type="NCBI Taxonomy" id="47790"/>
    <lineage>
        <taxon>Eukaryota</taxon>
        <taxon>Viridiplantae</taxon>
        <taxon>Chlorophyta</taxon>
        <taxon>core chlorophytes</taxon>
        <taxon>Chlorophyceae</taxon>
        <taxon>CS clade</taxon>
        <taxon>Chlamydomonadales</taxon>
        <taxon>Tetrabaenaceae</taxon>
        <taxon>Tetrabaena</taxon>
    </lineage>
</organism>
<feature type="compositionally biased region" description="Low complexity" evidence="1">
    <location>
        <begin position="168"/>
        <end position="188"/>
    </location>
</feature>
<dbReference type="PANTHER" id="PTHR21037">
    <property type="entry name" value="39S RIBOSOMAL PROTEIN L14, MITOCHONDRIAL"/>
    <property type="match status" value="1"/>
</dbReference>
<dbReference type="OrthoDB" id="274765at2759"/>
<feature type="region of interest" description="Disordered" evidence="1">
    <location>
        <begin position="163"/>
        <end position="223"/>
    </location>
</feature>
<evidence type="ECO:0000256" key="1">
    <source>
        <dbReference type="SAM" id="MobiDB-lite"/>
    </source>
</evidence>
<dbReference type="PANTHER" id="PTHR21037:SF2">
    <property type="entry name" value="SIMILAR TO NOVEL PROTEIN"/>
    <property type="match status" value="1"/>
</dbReference>
<protein>
    <submittedName>
        <fullName evidence="2">Uncharacterized protein</fullName>
    </submittedName>
</protein>
<evidence type="ECO:0000313" key="3">
    <source>
        <dbReference type="Proteomes" id="UP000236333"/>
    </source>
</evidence>
<dbReference type="InterPro" id="IPR040807">
    <property type="entry name" value="DUF5522"/>
</dbReference>
<feature type="region of interest" description="Disordered" evidence="1">
    <location>
        <begin position="1"/>
        <end position="31"/>
    </location>
</feature>
<evidence type="ECO:0000313" key="2">
    <source>
        <dbReference type="EMBL" id="PNH09755.1"/>
    </source>
</evidence>
<reference evidence="2 3" key="1">
    <citation type="journal article" date="2017" name="Mol. Biol. Evol.">
        <title>The 4-celled Tetrabaena socialis nuclear genome reveals the essential components for genetic control of cell number at the origin of multicellularity in the volvocine lineage.</title>
        <authorList>
            <person name="Featherston J."/>
            <person name="Arakaki Y."/>
            <person name="Hanschen E.R."/>
            <person name="Ferris P.J."/>
            <person name="Michod R.E."/>
            <person name="Olson B.J.S.C."/>
            <person name="Nozaki H."/>
            <person name="Durand P.M."/>
        </authorList>
    </citation>
    <scope>NUCLEOTIDE SEQUENCE [LARGE SCALE GENOMIC DNA]</scope>
    <source>
        <strain evidence="2 3">NIES-571</strain>
    </source>
</reference>
<feature type="compositionally biased region" description="Polar residues" evidence="1">
    <location>
        <begin position="15"/>
        <end position="31"/>
    </location>
</feature>
<proteinExistence type="predicted"/>
<dbReference type="Pfam" id="PF17653">
    <property type="entry name" value="DUF5522"/>
    <property type="match status" value="1"/>
</dbReference>
<dbReference type="Proteomes" id="UP000236333">
    <property type="component" value="Unassembled WGS sequence"/>
</dbReference>
<name>A0A2J8AB53_9CHLO</name>
<accession>A0A2J8AB53</accession>
<dbReference type="AlphaFoldDB" id="A0A2J8AB53"/>
<gene>
    <name evidence="2" type="ORF">TSOC_003605</name>
</gene>
<sequence length="318" mass="31722">MRQVHSTATPGDGSSGTAQASSTPRCSAAQSSGPAAVASNVAAGGAVGAAAACCEATEESAALPSGPGGAACDPWVAARRPWSGAHGLPRDIEDLHAAACSAGKKTYDDPPTGYSVFTEVGLAPRGCCANRCRHCPWGHFKVQGRPRLNRLSRPALLQLNARARRPKPSQQQLQSPPPQQQQQQQQQPKDAPGRWRWLTGPAGAGGGAAPSVNDSSGSGGGADGAGGAGGVTLVCYEGCAASEALARELASKQQPVVLLAAFDVDSGALWGAGAGAAAVYPAAPDSAGGPGQPSGIGSAMDAALRLDLDLVAVPLQAR</sequence>